<dbReference type="GeneID" id="93859727"/>
<dbReference type="SUPFAM" id="SSF51695">
    <property type="entry name" value="PLC-like phosphodiesterases"/>
    <property type="match status" value="1"/>
</dbReference>
<dbReference type="CDD" id="cd08563">
    <property type="entry name" value="GDPD_TtGDE_like"/>
    <property type="match status" value="1"/>
</dbReference>
<dbReference type="Pfam" id="PF03009">
    <property type="entry name" value="GDPD"/>
    <property type="match status" value="1"/>
</dbReference>
<proteinExistence type="predicted"/>
<evidence type="ECO:0000259" key="1">
    <source>
        <dbReference type="PROSITE" id="PS51704"/>
    </source>
</evidence>
<dbReference type="GO" id="GO:0008081">
    <property type="term" value="F:phosphoric diester hydrolase activity"/>
    <property type="evidence" value="ECO:0007669"/>
    <property type="project" value="InterPro"/>
</dbReference>
<dbReference type="PROSITE" id="PS51704">
    <property type="entry name" value="GP_PDE"/>
    <property type="match status" value="1"/>
</dbReference>
<comment type="caution">
    <text evidence="2">The sequence shown here is derived from an EMBL/GenBank/DDBJ whole genome shotgun (WGS) entry which is preliminary data.</text>
</comment>
<sequence>MTQIFAHRGSKVDCPENTLAAFKKAIQVGCDGIEIDVHRTKDNHLVVIHDEAVDRTSNGSGLVRQLTLKQIRMLDAGSWFHPAYFCEKIPTLEEVLNFLEEYGFQGTLNLEIKTNRYPYPKIEKQIAQTMQAKKRSFSHIYSSFNLFSLYVMRKHDPKAELAYLMKFHPFHFWLAQQLKFIKTVHSHSSFYENQVTKRKNKKPFRLWTVNNDDDMKKFFLSGIEGIITDKPEEAVKLRKSLQTKKE</sequence>
<dbReference type="RefSeq" id="WP_002270056.1">
    <property type="nucleotide sequence ID" value="NZ_AHSR01000035.1"/>
</dbReference>
<evidence type="ECO:0000313" key="2">
    <source>
        <dbReference type="EMBL" id="EMC23028.1"/>
    </source>
</evidence>
<reference evidence="2 3" key="1">
    <citation type="journal article" date="2013" name="Mol. Biol. Evol.">
        <title>Evolutionary and population genomics of the cavity causing bacteria Streptococcus mutans.</title>
        <authorList>
            <person name="Cornejo O.E."/>
            <person name="Lefebure T."/>
            <person name="Pavinski Bitar P.D."/>
            <person name="Lang P."/>
            <person name="Richards V.P."/>
            <person name="Eilertson K."/>
            <person name="Do T."/>
            <person name="Beighton D."/>
            <person name="Zeng L."/>
            <person name="Ahn S.J."/>
            <person name="Burne R.A."/>
            <person name="Siepel A."/>
            <person name="Bustamante C.D."/>
            <person name="Stanhope M.J."/>
        </authorList>
    </citation>
    <scope>NUCLEOTIDE SEQUENCE [LARGE SCALE GENOMIC DNA]</scope>
    <source>
        <strain evidence="2 3">SM6</strain>
    </source>
</reference>
<feature type="domain" description="GP-PDE" evidence="1">
    <location>
        <begin position="2"/>
        <end position="238"/>
    </location>
</feature>
<dbReference type="GO" id="GO:0006629">
    <property type="term" value="P:lipid metabolic process"/>
    <property type="evidence" value="ECO:0007669"/>
    <property type="project" value="InterPro"/>
</dbReference>
<dbReference type="AlphaFoldDB" id="A0A829BHS4"/>
<dbReference type="PANTHER" id="PTHR46211">
    <property type="entry name" value="GLYCEROPHOSPHORYL DIESTER PHOSPHODIESTERASE"/>
    <property type="match status" value="1"/>
</dbReference>
<accession>A0A829BHS4</accession>
<name>A0A829BHS4_STRMG</name>
<dbReference type="Gene3D" id="3.20.20.190">
    <property type="entry name" value="Phosphatidylinositol (PI) phosphodiesterase"/>
    <property type="match status" value="1"/>
</dbReference>
<protein>
    <submittedName>
        <fullName evidence="2">Putative glycerophosphoryl diester phosphodiesterase</fullName>
    </submittedName>
</protein>
<organism evidence="2 3">
    <name type="scientific">Streptococcus mutans SM6</name>
    <dbReference type="NCBI Taxonomy" id="857119"/>
    <lineage>
        <taxon>Bacteria</taxon>
        <taxon>Bacillati</taxon>
        <taxon>Bacillota</taxon>
        <taxon>Bacilli</taxon>
        <taxon>Lactobacillales</taxon>
        <taxon>Streptococcaceae</taxon>
        <taxon>Streptococcus</taxon>
    </lineage>
</organism>
<dbReference type="EMBL" id="AHSR01000035">
    <property type="protein sequence ID" value="EMC23028.1"/>
    <property type="molecule type" value="Genomic_DNA"/>
</dbReference>
<dbReference type="InterPro" id="IPR017946">
    <property type="entry name" value="PLC-like_Pdiesterase_TIM-brl"/>
</dbReference>
<evidence type="ECO:0000313" key="3">
    <source>
        <dbReference type="Proteomes" id="UP000011676"/>
    </source>
</evidence>
<gene>
    <name evidence="2" type="ORF">SMU82_07411</name>
</gene>
<dbReference type="PANTHER" id="PTHR46211:SF1">
    <property type="entry name" value="GLYCEROPHOSPHODIESTER PHOSPHODIESTERASE, CYTOPLASMIC"/>
    <property type="match status" value="1"/>
</dbReference>
<dbReference type="InterPro" id="IPR030395">
    <property type="entry name" value="GP_PDE_dom"/>
</dbReference>
<dbReference type="Proteomes" id="UP000011676">
    <property type="component" value="Unassembled WGS sequence"/>
</dbReference>